<organism evidence="4 5">
    <name type="scientific">Senegalimassilia anaerobia</name>
    <dbReference type="NCBI Taxonomy" id="1473216"/>
    <lineage>
        <taxon>Bacteria</taxon>
        <taxon>Bacillati</taxon>
        <taxon>Actinomycetota</taxon>
        <taxon>Coriobacteriia</taxon>
        <taxon>Coriobacteriales</taxon>
        <taxon>Coriobacteriaceae</taxon>
        <taxon>Senegalimassilia</taxon>
    </lineage>
</organism>
<dbReference type="Gene3D" id="1.10.287.110">
    <property type="entry name" value="DnaJ domain"/>
    <property type="match status" value="1"/>
</dbReference>
<feature type="compositionally biased region" description="Polar residues" evidence="1">
    <location>
        <begin position="138"/>
        <end position="147"/>
    </location>
</feature>
<dbReference type="GO" id="GO:0051087">
    <property type="term" value="F:protein-folding chaperone binding"/>
    <property type="evidence" value="ECO:0007669"/>
    <property type="project" value="TreeGrafter"/>
</dbReference>
<dbReference type="STRING" id="1034345.GCA_000236865_01466"/>
<feature type="region of interest" description="Disordered" evidence="1">
    <location>
        <begin position="65"/>
        <end position="110"/>
    </location>
</feature>
<evidence type="ECO:0000313" key="4">
    <source>
        <dbReference type="EMBL" id="RDB57590.1"/>
    </source>
</evidence>
<dbReference type="PRINTS" id="PR00625">
    <property type="entry name" value="JDOMAIN"/>
</dbReference>
<name>A0A369LE37_9ACTN</name>
<gene>
    <name evidence="4" type="ORF">C1880_00200</name>
</gene>
<dbReference type="InterPro" id="IPR001623">
    <property type="entry name" value="DnaJ_domain"/>
</dbReference>
<dbReference type="SMART" id="SM00271">
    <property type="entry name" value="DnaJ"/>
    <property type="match status" value="1"/>
</dbReference>
<evidence type="ECO:0000256" key="1">
    <source>
        <dbReference type="SAM" id="MobiDB-lite"/>
    </source>
</evidence>
<dbReference type="SUPFAM" id="SSF46565">
    <property type="entry name" value="Chaperone J-domain"/>
    <property type="match status" value="1"/>
</dbReference>
<dbReference type="OrthoDB" id="9811070at2"/>
<protein>
    <submittedName>
        <fullName evidence="4">J domain-containing protein</fullName>
    </submittedName>
</protein>
<keyword evidence="2" id="KW-1133">Transmembrane helix</keyword>
<evidence type="ECO:0000313" key="5">
    <source>
        <dbReference type="Proteomes" id="UP000253792"/>
    </source>
</evidence>
<dbReference type="PANTHER" id="PTHR43948">
    <property type="entry name" value="DNAJ HOMOLOG SUBFAMILY B"/>
    <property type="match status" value="1"/>
</dbReference>
<keyword evidence="5" id="KW-1185">Reference proteome</keyword>
<keyword evidence="2" id="KW-0812">Transmembrane</keyword>
<evidence type="ECO:0000256" key="2">
    <source>
        <dbReference type="SAM" id="Phobius"/>
    </source>
</evidence>
<proteinExistence type="predicted"/>
<comment type="caution">
    <text evidence="4">The sequence shown here is derived from an EMBL/GenBank/DDBJ whole genome shotgun (WGS) entry which is preliminary data.</text>
</comment>
<dbReference type="AlphaFoldDB" id="A0A369LE37"/>
<feature type="region of interest" description="Disordered" evidence="1">
    <location>
        <begin position="133"/>
        <end position="152"/>
    </location>
</feature>
<dbReference type="GO" id="GO:0051082">
    <property type="term" value="F:unfolded protein binding"/>
    <property type="evidence" value="ECO:0007669"/>
    <property type="project" value="TreeGrafter"/>
</dbReference>
<accession>A0A369LE37</accession>
<dbReference type="PANTHER" id="PTHR43948:SF14">
    <property type="entry name" value="PROTEIN DNAJ, PUTATIVE-RELATED"/>
    <property type="match status" value="1"/>
</dbReference>
<dbReference type="EMBL" id="PPTP01000001">
    <property type="protein sequence ID" value="RDB57590.1"/>
    <property type="molecule type" value="Genomic_DNA"/>
</dbReference>
<feature type="transmembrane region" description="Helical" evidence="2">
    <location>
        <begin position="205"/>
        <end position="233"/>
    </location>
</feature>
<dbReference type="Proteomes" id="UP000253792">
    <property type="component" value="Unassembled WGS sequence"/>
</dbReference>
<dbReference type="GO" id="GO:0005737">
    <property type="term" value="C:cytoplasm"/>
    <property type="evidence" value="ECO:0007669"/>
    <property type="project" value="TreeGrafter"/>
</dbReference>
<reference evidence="4 5" key="1">
    <citation type="journal article" date="2018" name="Elife">
        <title>Discovery and characterization of a prevalent human gut bacterial enzyme sufficient for the inactivation of a family of plant toxins.</title>
        <authorList>
            <person name="Koppel N."/>
            <person name="Bisanz J.E."/>
            <person name="Pandelia M.E."/>
            <person name="Turnbaugh P.J."/>
            <person name="Balskus E.P."/>
        </authorList>
    </citation>
    <scope>NUCLEOTIDE SEQUENCE [LARGE SCALE GENOMIC DNA]</scope>
    <source>
        <strain evidence="5">anaerobia AP69FAA</strain>
    </source>
</reference>
<dbReference type="PROSITE" id="PS50076">
    <property type="entry name" value="DNAJ_2"/>
    <property type="match status" value="1"/>
</dbReference>
<dbReference type="CDD" id="cd06257">
    <property type="entry name" value="DnaJ"/>
    <property type="match status" value="1"/>
</dbReference>
<dbReference type="GO" id="GO:0044183">
    <property type="term" value="F:protein folding chaperone"/>
    <property type="evidence" value="ECO:0007669"/>
    <property type="project" value="TreeGrafter"/>
</dbReference>
<dbReference type="InterPro" id="IPR036869">
    <property type="entry name" value="J_dom_sf"/>
</dbReference>
<evidence type="ECO:0000259" key="3">
    <source>
        <dbReference type="PROSITE" id="PS50076"/>
    </source>
</evidence>
<dbReference type="Pfam" id="PF00226">
    <property type="entry name" value="DnaJ"/>
    <property type="match status" value="1"/>
</dbReference>
<feature type="transmembrane region" description="Helical" evidence="2">
    <location>
        <begin position="240"/>
        <end position="259"/>
    </location>
</feature>
<dbReference type="RefSeq" id="WP_114619849.1">
    <property type="nucleotide sequence ID" value="NZ_PPTP01000001.1"/>
</dbReference>
<keyword evidence="2" id="KW-0472">Membrane</keyword>
<sequence>MKKSEALKILGLADGASDDEIKKAHRKLVIAHHPDKFPLDSKEHAEAEELTKQINEARDVLINRSWSPEFDPRRDPRPYAGNPYAHPTGSAGQGGAAGQGNPFDPFAGWPFGDAAQGQTTYVWTSWDDIFSGAAGSQRPGSQQNGAGQRTGGAEWPFGGFTVEYDPFDPFAPFRAARAQQQTGEEVFARAKKGLRDEALMVAAKVVALAVLSIAGSSATGLFLYVMASIIYGLYKRMGSLLVMLLVPIMIFGAPLIFMLAPRNGFVGAPLTVAFLVSVLFDVQNLRDRIRTYQAAKVGL</sequence>
<feature type="domain" description="J" evidence="3">
    <location>
        <begin position="5"/>
        <end position="74"/>
    </location>
</feature>
<feature type="transmembrane region" description="Helical" evidence="2">
    <location>
        <begin position="265"/>
        <end position="282"/>
    </location>
</feature>